<dbReference type="InterPro" id="IPR026349">
    <property type="entry name" value="CHP04255"/>
</dbReference>
<dbReference type="NCBIfam" id="TIGR04255">
    <property type="entry name" value="sporadTIGR04255"/>
    <property type="match status" value="1"/>
</dbReference>
<name>A0A2T1ELW3_9CYAN</name>
<dbReference type="OrthoDB" id="1550932at2"/>
<dbReference type="RefSeq" id="WP_106255056.1">
    <property type="nucleotide sequence ID" value="NZ_CAWNSW010000080.1"/>
</dbReference>
<evidence type="ECO:0000313" key="2">
    <source>
        <dbReference type="Proteomes" id="UP000239576"/>
    </source>
</evidence>
<accession>A0A2T1ELW3</accession>
<reference evidence="2" key="1">
    <citation type="submission" date="2018-02" db="EMBL/GenBank/DDBJ databases">
        <authorList>
            <person name="Moore K."/>
            <person name="Momper L."/>
        </authorList>
    </citation>
    <scope>NUCLEOTIDE SEQUENCE [LARGE SCALE GENOMIC DNA]</scope>
    <source>
        <strain evidence="2">ULC18</strain>
    </source>
</reference>
<proteinExistence type="predicted"/>
<dbReference type="EMBL" id="PVWK01000017">
    <property type="protein sequence ID" value="PSB33695.1"/>
    <property type="molecule type" value="Genomic_DNA"/>
</dbReference>
<gene>
    <name evidence="1" type="ORF">C7B82_04215</name>
</gene>
<keyword evidence="2" id="KW-1185">Reference proteome</keyword>
<reference evidence="1 2" key="2">
    <citation type="submission" date="2018-03" db="EMBL/GenBank/DDBJ databases">
        <title>The ancient ancestry and fast evolution of plastids.</title>
        <authorList>
            <person name="Moore K.R."/>
            <person name="Magnabosco C."/>
            <person name="Momper L."/>
            <person name="Gold D.A."/>
            <person name="Bosak T."/>
            <person name="Fournier G.P."/>
        </authorList>
    </citation>
    <scope>NUCLEOTIDE SEQUENCE [LARGE SCALE GENOMIC DNA]</scope>
    <source>
        <strain evidence="1 2">ULC18</strain>
    </source>
</reference>
<dbReference type="AlphaFoldDB" id="A0A2T1ELW3"/>
<protein>
    <submittedName>
        <fullName evidence="1">TIGR04255 family protein</fullName>
    </submittedName>
</protein>
<comment type="caution">
    <text evidence="1">The sequence shown here is derived from an EMBL/GenBank/DDBJ whole genome shotgun (WGS) entry which is preliminary data.</text>
</comment>
<dbReference type="Proteomes" id="UP000239576">
    <property type="component" value="Unassembled WGS sequence"/>
</dbReference>
<sequence length="262" mass="30101">MSPLPKFSLNLNEEFPRLKAAPSIEAVIHWQAHAGKKLELETLQAELTRRLPDYPILQTQQDVQIGATGTPDGSSEFFQQIQWSGFRLQDEQNHHVVQFTVNGVAFSRLEPYEEWVSFQTEAFRFWHIFLELAEPTVIQRLGVRYINRIPLDHGEQPSQYLNTIPAPPLGLELTTESFFHQDTYPVPGYPYAINWVRTIQPAGADPTAGRALIVDIDVFTQELLQLDQDTLAERLQEMRWLKNKVFFSCITQHALERFGATP</sequence>
<organism evidence="1 2">
    <name type="scientific">Stenomitos frigidus ULC18</name>
    <dbReference type="NCBI Taxonomy" id="2107698"/>
    <lineage>
        <taxon>Bacteria</taxon>
        <taxon>Bacillati</taxon>
        <taxon>Cyanobacteriota</taxon>
        <taxon>Cyanophyceae</taxon>
        <taxon>Leptolyngbyales</taxon>
        <taxon>Leptolyngbyaceae</taxon>
        <taxon>Stenomitos</taxon>
    </lineage>
</organism>
<evidence type="ECO:0000313" key="1">
    <source>
        <dbReference type="EMBL" id="PSB33695.1"/>
    </source>
</evidence>